<evidence type="ECO:0000256" key="4">
    <source>
        <dbReference type="ARBA" id="ARBA00022490"/>
    </source>
</evidence>
<dbReference type="GO" id="GO:0008017">
    <property type="term" value="F:microtubule binding"/>
    <property type="evidence" value="ECO:0007669"/>
    <property type="project" value="TreeGrafter"/>
</dbReference>
<dbReference type="GO" id="GO:0006397">
    <property type="term" value="P:mRNA processing"/>
    <property type="evidence" value="ECO:0007669"/>
    <property type="project" value="UniProtKB-KW"/>
</dbReference>
<dbReference type="InterPro" id="IPR019367">
    <property type="entry name" value="PDZ-binding_CRIPT"/>
</dbReference>
<reference evidence="9" key="1">
    <citation type="submission" date="2023-01" db="EMBL/GenBank/DDBJ databases">
        <title>Long-Read Genome Assembly and Gene Model Annotations for the Rodent Malaria Parasite Plasmodium yoelii 17XNL.</title>
        <authorList>
            <person name="Mitchell G.J."/>
            <person name="Sebastian A."/>
            <person name="Albert I."/>
            <person name="Lindner S.E."/>
        </authorList>
    </citation>
    <scope>NUCLEOTIDE SEQUENCE</scope>
    <source>
        <strain evidence="9">17XNL clone 1.1</strain>
    </source>
</reference>
<evidence type="ECO:0000256" key="5">
    <source>
        <dbReference type="ARBA" id="ARBA00022664"/>
    </source>
</evidence>
<sequence>MFQNVNNNNNNFPKIFYFLFLGSNRSTSTNKLLEYRHNKQKFNPKSRKCKKCNSQLHQDGKYCSVCSYKLGKCQMCGKTITDVSSSNMSIV</sequence>
<evidence type="ECO:0000256" key="2">
    <source>
        <dbReference type="ARBA" id="ARBA00009021"/>
    </source>
</evidence>
<evidence type="ECO:0000256" key="1">
    <source>
        <dbReference type="ARBA" id="ARBA00004496"/>
    </source>
</evidence>
<name>A0AAF0AZW7_PLAYO</name>
<keyword evidence="7" id="KW-0508">mRNA splicing</keyword>
<dbReference type="GO" id="GO:0005681">
    <property type="term" value="C:spliceosomal complex"/>
    <property type="evidence" value="ECO:0007669"/>
    <property type="project" value="UniProtKB-KW"/>
</dbReference>
<protein>
    <recommendedName>
        <fullName evidence="3">Cysteine-rich PDZ-binding protein</fullName>
    </recommendedName>
    <alternativeName>
        <fullName evidence="8">Cysteine-rich interactor of PDZ three</fullName>
    </alternativeName>
</protein>
<dbReference type="GO" id="GO:0008380">
    <property type="term" value="P:RNA splicing"/>
    <property type="evidence" value="ECO:0007669"/>
    <property type="project" value="UniProtKB-KW"/>
</dbReference>
<dbReference type="Pfam" id="PF10235">
    <property type="entry name" value="Cript"/>
    <property type="match status" value="1"/>
</dbReference>
<evidence type="ECO:0000256" key="6">
    <source>
        <dbReference type="ARBA" id="ARBA00022728"/>
    </source>
</evidence>
<organism evidence="9 10">
    <name type="scientific">Plasmodium yoelii yoelii</name>
    <dbReference type="NCBI Taxonomy" id="73239"/>
    <lineage>
        <taxon>Eukaryota</taxon>
        <taxon>Sar</taxon>
        <taxon>Alveolata</taxon>
        <taxon>Apicomplexa</taxon>
        <taxon>Aconoidasida</taxon>
        <taxon>Haemosporida</taxon>
        <taxon>Plasmodiidae</taxon>
        <taxon>Plasmodium</taxon>
        <taxon>Plasmodium (Vinckeia)</taxon>
    </lineage>
</organism>
<dbReference type="GO" id="GO:0031122">
    <property type="term" value="P:cytoplasmic microtubule organization"/>
    <property type="evidence" value="ECO:0007669"/>
    <property type="project" value="TreeGrafter"/>
</dbReference>
<dbReference type="Proteomes" id="UP001054126">
    <property type="component" value="Chromosome 9"/>
</dbReference>
<evidence type="ECO:0000313" key="9">
    <source>
        <dbReference type="EMBL" id="WBY57132.1"/>
    </source>
</evidence>
<dbReference type="GO" id="GO:0005737">
    <property type="term" value="C:cytoplasm"/>
    <property type="evidence" value="ECO:0007669"/>
    <property type="project" value="UniProtKB-SubCell"/>
</dbReference>
<evidence type="ECO:0000256" key="8">
    <source>
        <dbReference type="ARBA" id="ARBA00032518"/>
    </source>
</evidence>
<dbReference type="EMBL" id="CP115533">
    <property type="protein sequence ID" value="WBY57132.1"/>
    <property type="molecule type" value="Genomic_DNA"/>
</dbReference>
<comment type="subcellular location">
    <subcellularLocation>
        <location evidence="1">Cytoplasm</location>
    </subcellularLocation>
</comment>
<gene>
    <name evidence="9" type="ORF">Py17XNL_000900079</name>
</gene>
<evidence type="ECO:0000256" key="7">
    <source>
        <dbReference type="ARBA" id="ARBA00023187"/>
    </source>
</evidence>
<keyword evidence="6" id="KW-0747">Spliceosome</keyword>
<keyword evidence="4" id="KW-0963">Cytoplasm</keyword>
<proteinExistence type="inferred from homology"/>
<keyword evidence="5" id="KW-0507">mRNA processing</keyword>
<dbReference type="PANTHER" id="PTHR11805:SF1">
    <property type="entry name" value="CYSTEINE-RICH PDZ-BINDING PROTEIN"/>
    <property type="match status" value="1"/>
</dbReference>
<accession>A0AAF0AZW7</accession>
<dbReference type="AlphaFoldDB" id="A0AAF0AZW7"/>
<dbReference type="PANTHER" id="PTHR11805">
    <property type="entry name" value="CYSTEINE-RICH PDZ-BINDING PROTEIN"/>
    <property type="match status" value="1"/>
</dbReference>
<evidence type="ECO:0000313" key="10">
    <source>
        <dbReference type="Proteomes" id="UP001054126"/>
    </source>
</evidence>
<evidence type="ECO:0000256" key="3">
    <source>
        <dbReference type="ARBA" id="ARBA00018615"/>
    </source>
</evidence>
<comment type="similarity">
    <text evidence="2">Belongs to the CRIPT family.</text>
</comment>